<dbReference type="PANTHER" id="PTHR11956:SF11">
    <property type="entry name" value="ARGININE--TRNA LIGASE, MITOCHONDRIAL-RELATED"/>
    <property type="match status" value="1"/>
</dbReference>
<dbReference type="EMBL" id="AMGY01000003">
    <property type="protein sequence ID" value="EXJ87599.1"/>
    <property type="molecule type" value="Genomic_DNA"/>
</dbReference>
<evidence type="ECO:0000256" key="1">
    <source>
        <dbReference type="RuleBase" id="RU363038"/>
    </source>
</evidence>
<comment type="caution">
    <text evidence="4">The sequence shown here is derived from an EMBL/GenBank/DDBJ whole genome shotgun (WGS) entry which is preliminary data.</text>
</comment>
<comment type="similarity">
    <text evidence="1">Belongs to the class-I aminoacyl-tRNA synthetase family.</text>
</comment>
<dbReference type="PRINTS" id="PR01038">
    <property type="entry name" value="TRNASYNTHARG"/>
</dbReference>
<dbReference type="SUPFAM" id="SSF52374">
    <property type="entry name" value="Nucleotidylyl transferase"/>
    <property type="match status" value="1"/>
</dbReference>
<keyword evidence="1" id="KW-0648">Protein biosynthesis</keyword>
<dbReference type="GO" id="GO:0005739">
    <property type="term" value="C:mitochondrion"/>
    <property type="evidence" value="ECO:0007669"/>
    <property type="project" value="TreeGrafter"/>
</dbReference>
<dbReference type="SUPFAM" id="SSF55190">
    <property type="entry name" value="Arginyl-tRNA synthetase (ArgRS), N-terminal 'additional' domain"/>
    <property type="match status" value="1"/>
</dbReference>
<dbReference type="InterPro" id="IPR036695">
    <property type="entry name" value="Arg-tRNA-synth_N_sf"/>
</dbReference>
<keyword evidence="1" id="KW-0436">Ligase</keyword>
<dbReference type="InterPro" id="IPR001278">
    <property type="entry name" value="Arg-tRNA-ligase"/>
</dbReference>
<dbReference type="PANTHER" id="PTHR11956">
    <property type="entry name" value="ARGINYL-TRNA SYNTHETASE"/>
    <property type="match status" value="1"/>
</dbReference>
<dbReference type="GO" id="GO:0032543">
    <property type="term" value="P:mitochondrial translation"/>
    <property type="evidence" value="ECO:0007669"/>
    <property type="project" value="TreeGrafter"/>
</dbReference>
<keyword evidence="1" id="KW-0547">Nucleotide-binding</keyword>
<dbReference type="Pfam" id="PF00750">
    <property type="entry name" value="tRNA-synt_1d"/>
    <property type="match status" value="1"/>
</dbReference>
<evidence type="ECO:0000313" key="5">
    <source>
        <dbReference type="Proteomes" id="UP000019478"/>
    </source>
</evidence>
<dbReference type="HOGENOM" id="CLU_006406_6_0_1"/>
<keyword evidence="1" id="KW-0030">Aminoacyl-tRNA synthetase</keyword>
<dbReference type="AlphaFoldDB" id="W9YZ79"/>
<feature type="region of interest" description="Disordered" evidence="2">
    <location>
        <begin position="614"/>
        <end position="802"/>
    </location>
</feature>
<feature type="compositionally biased region" description="Acidic residues" evidence="2">
    <location>
        <begin position="759"/>
        <end position="773"/>
    </location>
</feature>
<feature type="domain" description="Arginyl-tRNA synthetase catalytic core" evidence="3">
    <location>
        <begin position="152"/>
        <end position="496"/>
    </location>
</feature>
<proteinExistence type="inferred from homology"/>
<dbReference type="GO" id="GO:0006420">
    <property type="term" value="P:arginyl-tRNA aminoacylation"/>
    <property type="evidence" value="ECO:0007669"/>
    <property type="project" value="InterPro"/>
</dbReference>
<dbReference type="InterPro" id="IPR035684">
    <property type="entry name" value="ArgRS_core"/>
</dbReference>
<evidence type="ECO:0000259" key="3">
    <source>
        <dbReference type="Pfam" id="PF00750"/>
    </source>
</evidence>
<feature type="compositionally biased region" description="Polar residues" evidence="2">
    <location>
        <begin position="667"/>
        <end position="692"/>
    </location>
</feature>
<dbReference type="OrthoDB" id="68056at2759"/>
<dbReference type="RefSeq" id="XP_007732878.1">
    <property type="nucleotide sequence ID" value="XM_007734688.1"/>
</dbReference>
<organism evidence="4 5">
    <name type="scientific">Capronia epimyces CBS 606.96</name>
    <dbReference type="NCBI Taxonomy" id="1182542"/>
    <lineage>
        <taxon>Eukaryota</taxon>
        <taxon>Fungi</taxon>
        <taxon>Dikarya</taxon>
        <taxon>Ascomycota</taxon>
        <taxon>Pezizomycotina</taxon>
        <taxon>Eurotiomycetes</taxon>
        <taxon>Chaetothyriomycetidae</taxon>
        <taxon>Chaetothyriales</taxon>
        <taxon>Herpotrichiellaceae</taxon>
        <taxon>Capronia</taxon>
    </lineage>
</organism>
<protein>
    <recommendedName>
        <fullName evidence="3">Arginyl-tRNA synthetase catalytic core domain-containing protein</fullName>
    </recommendedName>
</protein>
<dbReference type="GeneID" id="19168678"/>
<feature type="compositionally biased region" description="Basic and acidic residues" evidence="2">
    <location>
        <begin position="694"/>
        <end position="704"/>
    </location>
</feature>
<keyword evidence="5" id="KW-1185">Reference proteome</keyword>
<dbReference type="Gene3D" id="3.30.1360.70">
    <property type="entry name" value="Arginyl tRNA synthetase N-terminal domain"/>
    <property type="match status" value="1"/>
</dbReference>
<feature type="compositionally biased region" description="Basic and acidic residues" evidence="2">
    <location>
        <begin position="713"/>
        <end position="739"/>
    </location>
</feature>
<feature type="compositionally biased region" description="Basic and acidic residues" evidence="2">
    <location>
        <begin position="784"/>
        <end position="796"/>
    </location>
</feature>
<dbReference type="Proteomes" id="UP000019478">
    <property type="component" value="Unassembled WGS sequence"/>
</dbReference>
<reference evidence="4 5" key="1">
    <citation type="submission" date="2013-03" db="EMBL/GenBank/DDBJ databases">
        <title>The Genome Sequence of Capronia epimyces CBS 606.96.</title>
        <authorList>
            <consortium name="The Broad Institute Genomics Platform"/>
            <person name="Cuomo C."/>
            <person name="de Hoog S."/>
            <person name="Gorbushina A."/>
            <person name="Walker B."/>
            <person name="Young S.K."/>
            <person name="Zeng Q."/>
            <person name="Gargeya S."/>
            <person name="Fitzgerald M."/>
            <person name="Haas B."/>
            <person name="Abouelleil A."/>
            <person name="Allen A.W."/>
            <person name="Alvarado L."/>
            <person name="Arachchi H.M."/>
            <person name="Berlin A.M."/>
            <person name="Chapman S.B."/>
            <person name="Gainer-Dewar J."/>
            <person name="Goldberg J."/>
            <person name="Griggs A."/>
            <person name="Gujja S."/>
            <person name="Hansen M."/>
            <person name="Howarth C."/>
            <person name="Imamovic A."/>
            <person name="Ireland A."/>
            <person name="Larimer J."/>
            <person name="McCowan C."/>
            <person name="Murphy C."/>
            <person name="Pearson M."/>
            <person name="Poon T.W."/>
            <person name="Priest M."/>
            <person name="Roberts A."/>
            <person name="Saif S."/>
            <person name="Shea T."/>
            <person name="Sisk P."/>
            <person name="Sykes S."/>
            <person name="Wortman J."/>
            <person name="Nusbaum C."/>
            <person name="Birren B."/>
        </authorList>
    </citation>
    <scope>NUCLEOTIDE SEQUENCE [LARGE SCALE GENOMIC DNA]</scope>
    <source>
        <strain evidence="4 5">CBS 606.96</strain>
    </source>
</reference>
<dbReference type="GO" id="GO:0005524">
    <property type="term" value="F:ATP binding"/>
    <property type="evidence" value="ECO:0007669"/>
    <property type="project" value="UniProtKB-KW"/>
</dbReference>
<accession>W9YZ79</accession>
<feature type="compositionally biased region" description="Polar residues" evidence="2">
    <location>
        <begin position="644"/>
        <end position="656"/>
    </location>
</feature>
<dbReference type="eggNOG" id="KOG1195">
    <property type="taxonomic scope" value="Eukaryota"/>
</dbReference>
<gene>
    <name evidence="4" type="ORF">A1O3_04560</name>
</gene>
<evidence type="ECO:0000256" key="2">
    <source>
        <dbReference type="SAM" id="MobiDB-lite"/>
    </source>
</evidence>
<dbReference type="STRING" id="1182542.W9YZ79"/>
<dbReference type="GO" id="GO:0004814">
    <property type="term" value="F:arginine-tRNA ligase activity"/>
    <property type="evidence" value="ECO:0007669"/>
    <property type="project" value="InterPro"/>
</dbReference>
<dbReference type="Gene3D" id="1.10.730.10">
    <property type="entry name" value="Isoleucyl-tRNA Synthetase, Domain 1"/>
    <property type="match status" value="1"/>
</dbReference>
<dbReference type="InterPro" id="IPR014729">
    <property type="entry name" value="Rossmann-like_a/b/a_fold"/>
</dbReference>
<evidence type="ECO:0000313" key="4">
    <source>
        <dbReference type="EMBL" id="EXJ87599.1"/>
    </source>
</evidence>
<dbReference type="Gene3D" id="3.40.50.620">
    <property type="entry name" value="HUPs"/>
    <property type="match status" value="1"/>
</dbReference>
<sequence>MSTRSSDGLQAVLEGVGVQSPIPQFPLADTQNSPVDIYLSYLADTLTQLTGCEPSIAYESIQWANDVGDLVVVLPRLRLPNIDPKVLSDDLQHNFPDTPLYAAPFSDGYNLRFFFDSCTLAQVVLPYIIDRGSAYGKDESSGFRDHEKPDAGRKKVVVEFSSPNLGQEFDGNHLRSTIIGAYIASIYESMGWDVCRMNFLGDWGKNIGLLAVAWFRFGSEELFDADPLKHLLDIYTKIGELFKAEQEAAKVDGVEKPDAPIGEERDEFFKKMEDGDPDAVALWERFRKVCVAKYAELYARLNVDFDEYSGESEVRHETTVEVETALKEKGVEEEGDEAWIINFKGHGLKGLGKPIVRHRNGTTSYLLRDVAAVLERSRKYSFDKMIYVVSAKQDSHFQQVFKALELMGQTELAGRLQHVSFGKSLGLSPNSGTGGLLLGDILDQCQSAVLEFLQTHSDDFPELQTGDASDVADALGIMALMTEDLSIKRANNVVFDLAKMATYDGYTGLTLQYWLDQVRSKLRGFTVDRDSLMNADYSMFMEDAYLPFVDVLRLLVQFPGIVKSSFRALESSTILSYLFRLVDLLPAVWDVETMQQGEEVGDLGEEQIEDAWGVAEADQGKPVPSLGEVPTEDEPEQAHKDEQGAQTGEGATQNAPKQDGPMDDGHTGTQNEIEGNLLQNEQEAESQEQTAKTEPMEAEAKEDQSAQGPEEQDPAKEDTKEEKSPEVSKSEGEELEHGMELLQVDEPDLVEATKKPSEPEDEGVDLAVDDGEVEGGSASEVTEQYERQDKGKQRAAEEEEPQLSPKVLLKVAFFECVRHVLENGMQMVGLVPM</sequence>
<keyword evidence="1" id="KW-0067">ATP-binding</keyword>
<name>W9YZ79_9EURO</name>